<comment type="caution">
    <text evidence="2">The sequence shown here is derived from an EMBL/GenBank/DDBJ whole genome shotgun (WGS) entry which is preliminary data.</text>
</comment>
<dbReference type="EMBL" id="JARVKM010000037">
    <property type="protein sequence ID" value="KAK9775091.1"/>
    <property type="molecule type" value="Genomic_DNA"/>
</dbReference>
<dbReference type="InterPro" id="IPR036291">
    <property type="entry name" value="NAD(P)-bd_dom_sf"/>
</dbReference>
<evidence type="ECO:0000313" key="2">
    <source>
        <dbReference type="EMBL" id="KAK9775091.1"/>
    </source>
</evidence>
<dbReference type="InterPro" id="IPR013120">
    <property type="entry name" value="FAR_NAD-bd"/>
</dbReference>
<dbReference type="InterPro" id="IPR050177">
    <property type="entry name" value="Lipid_A_modif_metabolic_enz"/>
</dbReference>
<gene>
    <name evidence="2" type="ORF">SCAR479_08365</name>
</gene>
<keyword evidence="3" id="KW-1185">Reference proteome</keyword>
<dbReference type="Gene3D" id="3.40.50.720">
    <property type="entry name" value="NAD(P)-binding Rossmann-like Domain"/>
    <property type="match status" value="2"/>
</dbReference>
<organism evidence="2 3">
    <name type="scientific">Seiridium cardinale</name>
    <dbReference type="NCBI Taxonomy" id="138064"/>
    <lineage>
        <taxon>Eukaryota</taxon>
        <taxon>Fungi</taxon>
        <taxon>Dikarya</taxon>
        <taxon>Ascomycota</taxon>
        <taxon>Pezizomycotina</taxon>
        <taxon>Sordariomycetes</taxon>
        <taxon>Xylariomycetidae</taxon>
        <taxon>Amphisphaeriales</taxon>
        <taxon>Sporocadaceae</taxon>
        <taxon>Seiridium</taxon>
    </lineage>
</organism>
<protein>
    <submittedName>
        <fullName evidence="2">Polyketide synthase-nonribosomal peptide synthetase</fullName>
    </submittedName>
</protein>
<name>A0ABR2XNB3_9PEZI</name>
<dbReference type="PANTHER" id="PTHR43245">
    <property type="entry name" value="BIFUNCTIONAL POLYMYXIN RESISTANCE PROTEIN ARNA"/>
    <property type="match status" value="1"/>
</dbReference>
<accession>A0ABR2XNB3</accession>
<dbReference type="Proteomes" id="UP001465668">
    <property type="component" value="Unassembled WGS sequence"/>
</dbReference>
<evidence type="ECO:0000313" key="3">
    <source>
        <dbReference type="Proteomes" id="UP001465668"/>
    </source>
</evidence>
<dbReference type="Pfam" id="PF07993">
    <property type="entry name" value="NAD_binding_4"/>
    <property type="match status" value="1"/>
</dbReference>
<reference evidence="2 3" key="1">
    <citation type="submission" date="2024-02" db="EMBL/GenBank/DDBJ databases">
        <title>First draft genome assembly of two strains of Seiridium cardinale.</title>
        <authorList>
            <person name="Emiliani G."/>
            <person name="Scali E."/>
        </authorList>
    </citation>
    <scope>NUCLEOTIDE SEQUENCE [LARGE SCALE GENOMIC DNA]</scope>
    <source>
        <strain evidence="2 3">BM-138-000479</strain>
    </source>
</reference>
<evidence type="ECO:0000259" key="1">
    <source>
        <dbReference type="Pfam" id="PF07993"/>
    </source>
</evidence>
<proteinExistence type="predicted"/>
<sequence length="417" mass="45823">MASLVESVVDNVLSKLVPELTGTDGRASERQRTKDSEESSITSLADLEVRVDGRGKLDWDSESHLPADMPNVVLISRHQDARYPPRIVVLTGCTGLLGRHLLTHLLLEPGVEKVTCLAVRSLALRRKQGRVPQDPRVVFYEGDLTQSFLGLSEEEVALVFNEADAVIHNGSDTSHLKHHVDLRTANVKSTALLASLASGCGVLCITCPQLAWKSFTRRAEPKAFLLAQSSLDSIGSQMVRSDIYVGSECERLLERTNQMYGLRVCIHRPSAIIREGVDAIGEEAEKDWVNALLTFVNKLKAAPKVERNQGVLDLVHVRNVCQSIMGHVFSSSPWEEKGAIRFVHEVGDLLVLLKRLSLIGLEESHGTPFHELTIEECVAKAVLAGLHPGVWALITEMAEGGREYPRLLKGDGTSMKV</sequence>
<feature type="domain" description="Thioester reductase (TE)" evidence="1">
    <location>
        <begin position="90"/>
        <end position="201"/>
    </location>
</feature>
<dbReference type="SUPFAM" id="SSF51735">
    <property type="entry name" value="NAD(P)-binding Rossmann-fold domains"/>
    <property type="match status" value="1"/>
</dbReference>